<evidence type="ECO:0000313" key="2">
    <source>
        <dbReference type="Proteomes" id="UP000297299"/>
    </source>
</evidence>
<evidence type="ECO:0000313" key="1">
    <source>
        <dbReference type="EMBL" id="TEY50266.1"/>
    </source>
</evidence>
<keyword evidence="2" id="KW-1185">Reference proteome</keyword>
<proteinExistence type="predicted"/>
<dbReference type="AlphaFoldDB" id="A0A4Y8CVC9"/>
<dbReference type="Proteomes" id="UP000297299">
    <property type="component" value="Unassembled WGS sequence"/>
</dbReference>
<protein>
    <submittedName>
        <fullName evidence="1">Uncharacterized protein</fullName>
    </submittedName>
</protein>
<gene>
    <name evidence="1" type="ORF">BOTCAL_0279g00010</name>
</gene>
<name>A0A4Y8CVC9_9HELO</name>
<comment type="caution">
    <text evidence="1">The sequence shown here is derived from an EMBL/GenBank/DDBJ whole genome shotgun (WGS) entry which is preliminary data.</text>
</comment>
<dbReference type="EMBL" id="PHWZ01000278">
    <property type="protein sequence ID" value="TEY50266.1"/>
    <property type="molecule type" value="Genomic_DNA"/>
</dbReference>
<reference evidence="1 2" key="1">
    <citation type="submission" date="2017-11" db="EMBL/GenBank/DDBJ databases">
        <title>Comparative genomics of Botrytis spp.</title>
        <authorList>
            <person name="Valero-Jimenez C.A."/>
            <person name="Tapia P."/>
            <person name="Veloso J."/>
            <person name="Silva-Moreno E."/>
            <person name="Staats M."/>
            <person name="Valdes J.H."/>
            <person name="Van Kan J.A.L."/>
        </authorList>
    </citation>
    <scope>NUCLEOTIDE SEQUENCE [LARGE SCALE GENOMIC DNA]</scope>
    <source>
        <strain evidence="1 2">MUCL2830</strain>
    </source>
</reference>
<sequence>MNLCISPQQVDQFRTLITIITCSDASKSTHQRHPELKRNSSLGATPKTLEAFSKPQSKGRERHTDNLRDNLKHGREMRKAKLGDLEGSLERPFTIRYADASTNKYAVKTRPKIADLNREDMKVLSAFLEDVNKEATRIDEELRRSSNEVLLKFLQIESTLKRKIWTTKELLID</sequence>
<accession>A0A4Y8CVC9</accession>
<organism evidence="1 2">
    <name type="scientific">Botryotinia calthae</name>
    <dbReference type="NCBI Taxonomy" id="38488"/>
    <lineage>
        <taxon>Eukaryota</taxon>
        <taxon>Fungi</taxon>
        <taxon>Dikarya</taxon>
        <taxon>Ascomycota</taxon>
        <taxon>Pezizomycotina</taxon>
        <taxon>Leotiomycetes</taxon>
        <taxon>Helotiales</taxon>
        <taxon>Sclerotiniaceae</taxon>
        <taxon>Botryotinia</taxon>
    </lineage>
</organism>
<dbReference type="OrthoDB" id="3541786at2759"/>